<comment type="caution">
    <text evidence="4">The sequence shown here is derived from an EMBL/GenBank/DDBJ whole genome shotgun (WGS) entry which is preliminary data.</text>
</comment>
<dbReference type="SMART" id="SM00198">
    <property type="entry name" value="SCP"/>
    <property type="match status" value="1"/>
</dbReference>
<evidence type="ECO:0000313" key="4">
    <source>
        <dbReference type="EMBL" id="CAF4160564.1"/>
    </source>
</evidence>
<dbReference type="EMBL" id="CAJOBB010006435">
    <property type="protein sequence ID" value="CAF4160564.1"/>
    <property type="molecule type" value="Genomic_DNA"/>
</dbReference>
<dbReference type="FunFam" id="3.40.33.10:FF:000002">
    <property type="entry name" value="Golgi-associated plant pathogenesis-related protein 1"/>
    <property type="match status" value="1"/>
</dbReference>
<keyword evidence="1" id="KW-0472">Membrane</keyword>
<organism evidence="4 5">
    <name type="scientific">Adineta steineri</name>
    <dbReference type="NCBI Taxonomy" id="433720"/>
    <lineage>
        <taxon>Eukaryota</taxon>
        <taxon>Metazoa</taxon>
        <taxon>Spiralia</taxon>
        <taxon>Gnathifera</taxon>
        <taxon>Rotifera</taxon>
        <taxon>Eurotatoria</taxon>
        <taxon>Bdelloidea</taxon>
        <taxon>Adinetida</taxon>
        <taxon>Adinetidae</taxon>
        <taxon>Adineta</taxon>
    </lineage>
</organism>
<feature type="non-terminal residue" evidence="4">
    <location>
        <position position="482"/>
    </location>
</feature>
<keyword evidence="1" id="KW-0812">Transmembrane</keyword>
<proteinExistence type="predicted"/>
<evidence type="ECO:0000313" key="5">
    <source>
        <dbReference type="Proteomes" id="UP000663868"/>
    </source>
</evidence>
<dbReference type="InterPro" id="IPR018244">
    <property type="entry name" value="Allrgn_V5/Tpx1_CS"/>
</dbReference>
<dbReference type="InterPro" id="IPR001283">
    <property type="entry name" value="CRISP-related"/>
</dbReference>
<gene>
    <name evidence="4" type="ORF">KXQ929_LOCUS37788</name>
</gene>
<dbReference type="Pfam" id="PF00188">
    <property type="entry name" value="CAP"/>
    <property type="match status" value="1"/>
</dbReference>
<feature type="domain" description="SCP" evidence="3">
    <location>
        <begin position="47"/>
        <end position="187"/>
    </location>
</feature>
<dbReference type="PROSITE" id="PS01009">
    <property type="entry name" value="CRISP_1"/>
    <property type="match status" value="1"/>
</dbReference>
<feature type="chain" id="PRO_5032368600" description="SCP domain-containing protein" evidence="2">
    <location>
        <begin position="22"/>
        <end position="482"/>
    </location>
</feature>
<dbReference type="PANTHER" id="PTHR16228">
    <property type="entry name" value="DIVALENT CATION TRANSPORTER SOLUTE CARRIER FAMILY 41"/>
    <property type="match status" value="1"/>
</dbReference>
<feature type="signal peptide" evidence="2">
    <location>
        <begin position="1"/>
        <end position="21"/>
    </location>
</feature>
<dbReference type="AlphaFoldDB" id="A0A819YYF3"/>
<dbReference type="InterPro" id="IPR014044">
    <property type="entry name" value="CAP_dom"/>
</dbReference>
<evidence type="ECO:0000256" key="2">
    <source>
        <dbReference type="SAM" id="SignalP"/>
    </source>
</evidence>
<reference evidence="4" key="1">
    <citation type="submission" date="2021-02" db="EMBL/GenBank/DDBJ databases">
        <authorList>
            <person name="Nowell W R."/>
        </authorList>
    </citation>
    <scope>NUCLEOTIDE SEQUENCE</scope>
</reference>
<evidence type="ECO:0000256" key="1">
    <source>
        <dbReference type="SAM" id="Phobius"/>
    </source>
</evidence>
<accession>A0A819YYF3</accession>
<protein>
    <recommendedName>
        <fullName evidence="3">SCP domain-containing protein</fullName>
    </recommendedName>
</protein>
<keyword evidence="1" id="KW-1133">Transmembrane helix</keyword>
<dbReference type="GO" id="GO:0005576">
    <property type="term" value="C:extracellular region"/>
    <property type="evidence" value="ECO:0007669"/>
    <property type="project" value="InterPro"/>
</dbReference>
<dbReference type="InterPro" id="IPR034113">
    <property type="entry name" value="SCP_GAPR1-like"/>
</dbReference>
<feature type="transmembrane region" description="Helical" evidence="1">
    <location>
        <begin position="284"/>
        <end position="309"/>
    </location>
</feature>
<sequence length="482" mass="54210">MKQRIFIICFIISLLCVFLNGNPYDDNELHRLTQRSSSSSFTSDQRKVQKKVLHAHNTYRSEHCTPSLKLDDDLNHSAQKYAEELAKTNTFDHSDLYHLGENLFKMSSNLKIDDFDEPAAQAVRGWYDEISKYDFDDPKFTEEAGHFTQLLWKDSKKLGVGFATGKHKSKHTLYIVAHYSPAGNVDELFSENVLSADESCQVFIPVMIAGFGMVAVGLVLERVKELNVFKEITEIYILVPALLGLKGNLKMTLASRLSTQVESCFLLLSFHINIKSIAASLDDLTTLGILASVGGFLFKIIAVVAAMNISRVGGLILDFIVFQPVINGVGDNLAAIQASRLPTTLHQQDKSEEFQDITQYHASKFFPNPYKIFCSTSILILKSFINNTCFVISRLTTDQTRLSIVFISLYLIAALIQVAILLYIAQWMGELEGKASYLQTPCFANLRERHGLFLATRCIKLVAYSPVESNSIQYKYRTCSRD</sequence>
<dbReference type="Proteomes" id="UP000663868">
    <property type="component" value="Unassembled WGS sequence"/>
</dbReference>
<dbReference type="CDD" id="cd05382">
    <property type="entry name" value="CAP_GAPR1-like"/>
    <property type="match status" value="1"/>
</dbReference>
<dbReference type="SUPFAM" id="SSF161093">
    <property type="entry name" value="MgtE membrane domain-like"/>
    <property type="match status" value="2"/>
</dbReference>
<feature type="transmembrane region" description="Helical" evidence="1">
    <location>
        <begin position="202"/>
        <end position="220"/>
    </location>
</feature>
<dbReference type="PRINTS" id="PR00837">
    <property type="entry name" value="V5TPXLIKE"/>
</dbReference>
<dbReference type="InterPro" id="IPR036739">
    <property type="entry name" value="SLC41_membr_dom_sf"/>
</dbReference>
<dbReference type="GO" id="GO:0005886">
    <property type="term" value="C:plasma membrane"/>
    <property type="evidence" value="ECO:0007669"/>
    <property type="project" value="TreeGrafter"/>
</dbReference>
<dbReference type="InterPro" id="IPR045349">
    <property type="entry name" value="SLC41A1-3"/>
</dbReference>
<dbReference type="GO" id="GO:0008324">
    <property type="term" value="F:monoatomic cation transmembrane transporter activity"/>
    <property type="evidence" value="ECO:0007669"/>
    <property type="project" value="InterPro"/>
</dbReference>
<feature type="transmembrane region" description="Helical" evidence="1">
    <location>
        <begin position="370"/>
        <end position="392"/>
    </location>
</feature>
<dbReference type="PANTHER" id="PTHR16228:SF7">
    <property type="entry name" value="SLC41A_MGTE INTEGRAL MEMBRANE DOMAIN-CONTAINING PROTEIN"/>
    <property type="match status" value="1"/>
</dbReference>
<dbReference type="Gene3D" id="3.40.33.10">
    <property type="entry name" value="CAP"/>
    <property type="match status" value="1"/>
</dbReference>
<evidence type="ECO:0000259" key="3">
    <source>
        <dbReference type="SMART" id="SM00198"/>
    </source>
</evidence>
<keyword evidence="2" id="KW-0732">Signal</keyword>
<dbReference type="SUPFAM" id="SSF55797">
    <property type="entry name" value="PR-1-like"/>
    <property type="match status" value="1"/>
</dbReference>
<dbReference type="InterPro" id="IPR035940">
    <property type="entry name" value="CAP_sf"/>
</dbReference>
<feature type="transmembrane region" description="Helical" evidence="1">
    <location>
        <begin position="404"/>
        <end position="425"/>
    </location>
</feature>
<dbReference type="Gene3D" id="1.10.357.20">
    <property type="entry name" value="SLC41 divalent cation transporters, integral membrane domain"/>
    <property type="match status" value="2"/>
</dbReference>
<name>A0A819YYF3_9BILA</name>